<evidence type="ECO:0000256" key="6">
    <source>
        <dbReference type="SAM" id="Phobius"/>
    </source>
</evidence>
<dbReference type="InterPro" id="IPR001851">
    <property type="entry name" value="ABC_transp_permease"/>
</dbReference>
<comment type="caution">
    <text evidence="7">The sequence shown here is derived from an EMBL/GenBank/DDBJ whole genome shotgun (WGS) entry which is preliminary data.</text>
</comment>
<sequence length="291" mass="31946">MNYAFHLLIMIEIYAILALSLNLVVGYTGLLSLSHAAFYGLGAYASALLMMHAGLNFFPSLAFAVFITAIFSLCIGYTSLKLRGDYFAISSFAFQVIIFGILYNWVGLTRGPYGIVGIPRPGLFGFKVDTLPEFFVFTTNITVLVIYFKYSLYKSPFCTVLKAIREEEQAVVSMGKNVVRFKILAFVISGGVAAIAGGLYAVYITYIDPTSFTLDESIFILAIVLIGGTGNFKGPIVGVLFMLLIPEFLRFVGLPDSIAHNLRQIIYALILILLARFRPWGIAGDKELGSV</sequence>
<feature type="transmembrane region" description="Helical" evidence="6">
    <location>
        <begin position="6"/>
        <end position="25"/>
    </location>
</feature>
<feature type="transmembrane region" description="Helical" evidence="6">
    <location>
        <begin position="265"/>
        <end position="283"/>
    </location>
</feature>
<feature type="transmembrane region" description="Helical" evidence="6">
    <location>
        <begin position="87"/>
        <end position="106"/>
    </location>
</feature>
<evidence type="ECO:0000256" key="5">
    <source>
        <dbReference type="ARBA" id="ARBA00023136"/>
    </source>
</evidence>
<evidence type="ECO:0000256" key="3">
    <source>
        <dbReference type="ARBA" id="ARBA00022692"/>
    </source>
</evidence>
<evidence type="ECO:0000256" key="2">
    <source>
        <dbReference type="ARBA" id="ARBA00022475"/>
    </source>
</evidence>
<keyword evidence="5 6" id="KW-0472">Membrane</keyword>
<dbReference type="GO" id="GO:0015658">
    <property type="term" value="F:branched-chain amino acid transmembrane transporter activity"/>
    <property type="evidence" value="ECO:0007669"/>
    <property type="project" value="InterPro"/>
</dbReference>
<keyword evidence="2" id="KW-1003">Cell membrane</keyword>
<keyword evidence="8" id="KW-1185">Reference proteome</keyword>
<name>A0A1V6LZS3_9BACT</name>
<feature type="transmembrane region" description="Helical" evidence="6">
    <location>
        <begin position="183"/>
        <end position="206"/>
    </location>
</feature>
<dbReference type="CDD" id="cd06581">
    <property type="entry name" value="TM_PBP1_LivM_like"/>
    <property type="match status" value="1"/>
</dbReference>
<feature type="transmembrane region" description="Helical" evidence="6">
    <location>
        <begin position="61"/>
        <end position="80"/>
    </location>
</feature>
<keyword evidence="4 6" id="KW-1133">Transmembrane helix</keyword>
<dbReference type="AlphaFoldDB" id="A0A1V6LZS3"/>
<gene>
    <name evidence="7" type="ORF">BIY37_07195</name>
</gene>
<keyword evidence="3 6" id="KW-0812">Transmembrane</keyword>
<proteinExistence type="predicted"/>
<comment type="subcellular location">
    <subcellularLocation>
        <location evidence="1">Cell membrane</location>
        <topology evidence="1">Multi-pass membrane protein</topology>
    </subcellularLocation>
</comment>
<feature type="transmembrane region" description="Helical" evidence="6">
    <location>
        <begin position="134"/>
        <end position="152"/>
    </location>
</feature>
<evidence type="ECO:0000313" key="7">
    <source>
        <dbReference type="EMBL" id="OQD45639.1"/>
    </source>
</evidence>
<evidence type="ECO:0000256" key="4">
    <source>
        <dbReference type="ARBA" id="ARBA00022989"/>
    </source>
</evidence>
<feature type="transmembrane region" description="Helical" evidence="6">
    <location>
        <begin position="37"/>
        <end position="55"/>
    </location>
</feature>
<evidence type="ECO:0000256" key="1">
    <source>
        <dbReference type="ARBA" id="ARBA00004651"/>
    </source>
</evidence>
<dbReference type="GO" id="GO:0005886">
    <property type="term" value="C:plasma membrane"/>
    <property type="evidence" value="ECO:0007669"/>
    <property type="project" value="UniProtKB-SubCell"/>
</dbReference>
<dbReference type="EMBL" id="MJUW02000080">
    <property type="protein sequence ID" value="OQD45639.1"/>
    <property type="molecule type" value="Genomic_DNA"/>
</dbReference>
<dbReference type="RefSeq" id="WP_080324924.1">
    <property type="nucleotide sequence ID" value="NZ_MJUW02000080.1"/>
</dbReference>
<organism evidence="7 8">
    <name type="scientific">Candidatus Brocadia sapporoensis</name>
    <dbReference type="NCBI Taxonomy" id="392547"/>
    <lineage>
        <taxon>Bacteria</taxon>
        <taxon>Pseudomonadati</taxon>
        <taxon>Planctomycetota</taxon>
        <taxon>Candidatus Brocadiia</taxon>
        <taxon>Candidatus Brocadiales</taxon>
        <taxon>Candidatus Brocadiaceae</taxon>
        <taxon>Candidatus Brocadia</taxon>
    </lineage>
</organism>
<dbReference type="Pfam" id="PF02653">
    <property type="entry name" value="BPD_transp_2"/>
    <property type="match status" value="1"/>
</dbReference>
<feature type="transmembrane region" description="Helical" evidence="6">
    <location>
        <begin position="218"/>
        <end position="244"/>
    </location>
</feature>
<dbReference type="Proteomes" id="UP000242219">
    <property type="component" value="Unassembled WGS sequence"/>
</dbReference>
<reference evidence="7 8" key="1">
    <citation type="journal article" date="2016" name="Genome Announc.">
        <title>Draft Genome Sequence of the Anaerobic Ammonium-Oxidizing Bacterium 'Candidatus Brocadia sp. 40'.</title>
        <authorList>
            <person name="Ali M."/>
            <person name="Haroon M.F."/>
            <person name="Narita Y."/>
            <person name="Zhang L."/>
            <person name="Rangel Shaw D."/>
            <person name="Okabe S."/>
            <person name="Saikaly P.E."/>
        </authorList>
    </citation>
    <scope>NUCLEOTIDE SEQUENCE [LARGE SCALE GENOMIC DNA]</scope>
    <source>
        <strain evidence="7 8">40</strain>
    </source>
</reference>
<dbReference type="InterPro" id="IPR043428">
    <property type="entry name" value="LivM-like"/>
</dbReference>
<dbReference type="PANTHER" id="PTHR30482:SF10">
    <property type="entry name" value="HIGH-AFFINITY BRANCHED-CHAIN AMINO ACID TRANSPORT PROTEIN BRAE"/>
    <property type="match status" value="1"/>
</dbReference>
<evidence type="ECO:0000313" key="8">
    <source>
        <dbReference type="Proteomes" id="UP000242219"/>
    </source>
</evidence>
<protein>
    <submittedName>
        <fullName evidence="7">Branched-chain amino acid ABC transporter permease</fullName>
    </submittedName>
</protein>
<dbReference type="PANTHER" id="PTHR30482">
    <property type="entry name" value="HIGH-AFFINITY BRANCHED-CHAIN AMINO ACID TRANSPORT SYSTEM PERMEASE"/>
    <property type="match status" value="1"/>
</dbReference>
<accession>A0A1V6LZS3</accession>